<name>A0A7T8GPU3_CALRO</name>
<dbReference type="Gene3D" id="2.10.25.10">
    <property type="entry name" value="Laminin"/>
    <property type="match status" value="1"/>
</dbReference>
<keyword evidence="1" id="KW-0732">Signal</keyword>
<evidence type="ECO:0000313" key="2">
    <source>
        <dbReference type="EMBL" id="QQP35295.1"/>
    </source>
</evidence>
<dbReference type="OrthoDB" id="10268124at2759"/>
<organism evidence="2 3">
    <name type="scientific">Caligus rogercresseyi</name>
    <name type="common">Sea louse</name>
    <dbReference type="NCBI Taxonomy" id="217165"/>
    <lineage>
        <taxon>Eukaryota</taxon>
        <taxon>Metazoa</taxon>
        <taxon>Ecdysozoa</taxon>
        <taxon>Arthropoda</taxon>
        <taxon>Crustacea</taxon>
        <taxon>Multicrustacea</taxon>
        <taxon>Hexanauplia</taxon>
        <taxon>Copepoda</taxon>
        <taxon>Siphonostomatoida</taxon>
        <taxon>Caligidae</taxon>
        <taxon>Caligus</taxon>
    </lineage>
</organism>
<gene>
    <name evidence="2" type="ORF">FKW44_023473</name>
</gene>
<dbReference type="EMBL" id="CP045907">
    <property type="protein sequence ID" value="QQP35295.1"/>
    <property type="molecule type" value="Genomic_DNA"/>
</dbReference>
<reference evidence="3" key="1">
    <citation type="submission" date="2021-01" db="EMBL/GenBank/DDBJ databases">
        <title>Caligus Genome Assembly.</title>
        <authorList>
            <person name="Gallardo-Escarate C."/>
        </authorList>
    </citation>
    <scope>NUCLEOTIDE SEQUENCE [LARGE SCALE GENOMIC DNA]</scope>
</reference>
<accession>A0A7T8GPU3</accession>
<feature type="signal peptide" evidence="1">
    <location>
        <begin position="1"/>
        <end position="19"/>
    </location>
</feature>
<evidence type="ECO:0000256" key="1">
    <source>
        <dbReference type="SAM" id="SignalP"/>
    </source>
</evidence>
<dbReference type="Proteomes" id="UP000595437">
    <property type="component" value="Chromosome 18"/>
</dbReference>
<sequence>MFVIGVLSCLYALLSGVTCTYNKFHRLDTGYRHTALSKSGYACSAERLQATDKYICNSNGNIICLKGWSNPSMLCEIPICETKCGHGKCIGPNVCACELGW</sequence>
<evidence type="ECO:0000313" key="3">
    <source>
        <dbReference type="Proteomes" id="UP000595437"/>
    </source>
</evidence>
<dbReference type="AlphaFoldDB" id="A0A7T8GPU3"/>
<proteinExistence type="predicted"/>
<feature type="chain" id="PRO_5031328950" evidence="1">
    <location>
        <begin position="20"/>
        <end position="101"/>
    </location>
</feature>
<keyword evidence="3" id="KW-1185">Reference proteome</keyword>
<feature type="non-terminal residue" evidence="2">
    <location>
        <position position="1"/>
    </location>
</feature>
<protein>
    <submittedName>
        <fullName evidence="2">Uncharacterized protein</fullName>
    </submittedName>
</protein>